<reference evidence="1" key="2">
    <citation type="submission" date="2019-07" db="EMBL/GenBank/DDBJ databases">
        <title>Phylogenomic Reclassification of ATCC Bacillus Strains and Various Taxa within the Genus Bacillus.</title>
        <authorList>
            <person name="Riojas M.A."/>
            <person name="Frank A.M."/>
            <person name="Fenn S.L."/>
            <person name="King S."/>
            <person name="Brower S."/>
            <person name="Hazbon M.H."/>
        </authorList>
    </citation>
    <scope>NUCLEOTIDE SEQUENCE</scope>
    <source>
        <strain evidence="1">ATCC 27142</strain>
    </source>
</reference>
<name>A0A200HBA3_BACPU</name>
<sequence length="45" mass="5236">MLGKITEFFRNLPSKKCTKCGNDLMEQHECYGNECEECSQVSYLK</sequence>
<dbReference type="EMBL" id="VKQA01000001">
    <property type="protein sequence ID" value="MDR4248875.1"/>
    <property type="molecule type" value="Genomic_DNA"/>
</dbReference>
<dbReference type="Proteomes" id="UP000230768">
    <property type="component" value="Unassembled WGS sequence"/>
</dbReference>
<organism evidence="2 3">
    <name type="scientific">Bacillus pumilus</name>
    <name type="common">Bacillus mesentericus</name>
    <dbReference type="NCBI Taxonomy" id="1408"/>
    <lineage>
        <taxon>Bacteria</taxon>
        <taxon>Bacillati</taxon>
        <taxon>Bacillota</taxon>
        <taxon>Bacilli</taxon>
        <taxon>Bacillales</taxon>
        <taxon>Bacillaceae</taxon>
        <taxon>Bacillus</taxon>
    </lineage>
</organism>
<dbReference type="GeneID" id="61767310"/>
<dbReference type="OrthoDB" id="1122256at2"/>
<reference evidence="2 3" key="1">
    <citation type="submission" date="2017-11" db="EMBL/GenBank/DDBJ databases">
        <title>Draft genome sequence of Bacillus pumilus 51_5il from lake Gorkoye (Russia: Novosibirsk region).</title>
        <authorList>
            <person name="Shipova A.A."/>
            <person name="Rozanov A.S."/>
            <person name="Bryanskaya A.V."/>
            <person name="Peltek S.E."/>
        </authorList>
    </citation>
    <scope>NUCLEOTIDE SEQUENCE [LARGE SCALE GENOMIC DNA]</scope>
    <source>
        <strain evidence="2 3">51_5il</strain>
    </source>
</reference>
<gene>
    <name evidence="2" type="ORF">CTV99_16740</name>
    <name evidence="1" type="ORF">FO508_00745</name>
</gene>
<comment type="caution">
    <text evidence="2">The sequence shown here is derived from an EMBL/GenBank/DDBJ whole genome shotgun (WGS) entry which is preliminary data.</text>
</comment>
<dbReference type="EMBL" id="PEKP01000030">
    <property type="protein sequence ID" value="PIK25603.1"/>
    <property type="molecule type" value="Genomic_DNA"/>
</dbReference>
<evidence type="ECO:0000313" key="1">
    <source>
        <dbReference type="EMBL" id="MDR4248875.1"/>
    </source>
</evidence>
<dbReference type="Proteomes" id="UP001182042">
    <property type="component" value="Unassembled WGS sequence"/>
</dbReference>
<evidence type="ECO:0000313" key="2">
    <source>
        <dbReference type="EMBL" id="PIK25603.1"/>
    </source>
</evidence>
<evidence type="ECO:0000313" key="3">
    <source>
        <dbReference type="Proteomes" id="UP000230768"/>
    </source>
</evidence>
<dbReference type="Pfam" id="PF14149">
    <property type="entry name" value="YhfH"/>
    <property type="match status" value="1"/>
</dbReference>
<proteinExistence type="predicted"/>
<dbReference type="RefSeq" id="WP_008359029.1">
    <property type="nucleotide sequence ID" value="NZ_CANLUN010000005.1"/>
</dbReference>
<dbReference type="InterPro" id="IPR025432">
    <property type="entry name" value="YhfH-like"/>
</dbReference>
<accession>A0A200HBA3</accession>
<protein>
    <submittedName>
        <fullName evidence="2">YhfH family protein</fullName>
    </submittedName>
</protein>
<dbReference type="AlphaFoldDB" id="A0A200HBA3"/>